<dbReference type="PANTHER" id="PTHR11062">
    <property type="entry name" value="EXOSTOSIN HEPARAN SULFATE GLYCOSYLTRANSFERASE -RELATED"/>
    <property type="match status" value="1"/>
</dbReference>
<reference evidence="9 10" key="1">
    <citation type="journal article" date="2023" name="Commun. Biol.">
        <title>Reorganization of the ancestral sex-determining regions during the evolution of trioecy in Pleodorina starrii.</title>
        <authorList>
            <person name="Takahashi K."/>
            <person name="Suzuki S."/>
            <person name="Kawai-Toyooka H."/>
            <person name="Yamamoto K."/>
            <person name="Hamaji T."/>
            <person name="Ootsuki R."/>
            <person name="Yamaguchi H."/>
            <person name="Kawachi M."/>
            <person name="Higashiyama T."/>
            <person name="Nozaki H."/>
        </authorList>
    </citation>
    <scope>NUCLEOTIDE SEQUENCE [LARGE SCALE GENOMIC DNA]</scope>
    <source>
        <strain evidence="9 10">NIES-4479</strain>
    </source>
</reference>
<dbReference type="PANTHER" id="PTHR11062:SF376">
    <property type="entry name" value="EXOSTOSIN FAMILY PROTEIN"/>
    <property type="match status" value="1"/>
</dbReference>
<dbReference type="Pfam" id="PF07974">
    <property type="entry name" value="EGF_2"/>
    <property type="match status" value="1"/>
</dbReference>
<dbReference type="FunFam" id="2.10.25.10:FF:000001">
    <property type="entry name" value="Tenascin C"/>
    <property type="match status" value="1"/>
</dbReference>
<comment type="subcellular location">
    <subcellularLocation>
        <location evidence="1">Golgi apparatus membrane</location>
        <topology evidence="1">Single-pass type II membrane protein</topology>
    </subcellularLocation>
</comment>
<dbReference type="InterPro" id="IPR004263">
    <property type="entry name" value="Exostosin"/>
</dbReference>
<evidence type="ECO:0000256" key="6">
    <source>
        <dbReference type="SAM" id="MobiDB-lite"/>
    </source>
</evidence>
<feature type="compositionally biased region" description="Acidic residues" evidence="6">
    <location>
        <begin position="509"/>
        <end position="527"/>
    </location>
</feature>
<evidence type="ECO:0000259" key="7">
    <source>
        <dbReference type="PROSITE" id="PS00022"/>
    </source>
</evidence>
<dbReference type="GO" id="GO:0016757">
    <property type="term" value="F:glycosyltransferase activity"/>
    <property type="evidence" value="ECO:0007669"/>
    <property type="project" value="InterPro"/>
</dbReference>
<sequence>MAARHMLGALSARRAVGTVDLDLAALSERCRQLAYPGIESCVSENNRCLNGCSGRGQCVAGFCHCKPGFFGTDCALSMGPDGKPALLADRGYVPRTRGPRVYMYELPPSMNTWRNELRLDRPTTRYFVERLVATGARVGDGDSADWYLIPITLRRSSDAWNMEKAVQYVRDTYPWWNRTQGHRHFVIATGDMGRIESERGRLSENVTFVTHWGLHADKPFSGWRASHRNATDIVLPVFLGPSKLSRMGIFTSRNHPKFATKAKPALRERNGPTFFFAGRICGDHSRPRTDGNWPHCQTQRSMGYSDGTRQLVHFHHWNRTGYFVAVGDSEYGKHLLTSKYCFGPTGGGHGQRQVGDPGGVAAVVSGVARSWGSVEDMQAALAGCVPVVISDNVLEAFEPFIDWNSFGVRLAEADIPRLHTVLDSIGPQEYARKVERLRCAAQHMAFSSITGAYMGEDGRYDAYETTLEILRAKAAHPDVPPEALRKVDPQLDAFLDCRDYTDSNPGSDSDSDSDSDSSMDSTSEDSAPDSASSAGSSAAEEVSTAEAAAAAAAGEHDASSNGADGDDAASTSAWRQHQQRQQQLQSESGDDDSNGNNGQLSQTVAQRLCSVSPFDVNDPHTPTCRQLSPRKGGPLYGGLMCIRQPTDLVACPRPWK</sequence>
<evidence type="ECO:0000313" key="10">
    <source>
        <dbReference type="Proteomes" id="UP001165080"/>
    </source>
</evidence>
<keyword evidence="3" id="KW-0333">Golgi apparatus</keyword>
<name>A0A9W6BUC7_9CHLO</name>
<dbReference type="AlphaFoldDB" id="A0A9W6BUC7"/>
<dbReference type="EMBL" id="BRXU01000022">
    <property type="protein sequence ID" value="GLC58218.1"/>
    <property type="molecule type" value="Genomic_DNA"/>
</dbReference>
<feature type="region of interest" description="Disordered" evidence="6">
    <location>
        <begin position="496"/>
        <end position="603"/>
    </location>
</feature>
<comment type="caution">
    <text evidence="9">The sequence shown here is derived from an EMBL/GenBank/DDBJ whole genome shotgun (WGS) entry which is preliminary data.</text>
</comment>
<proteinExistence type="inferred from homology"/>
<comment type="similarity">
    <text evidence="2">Belongs to the glycosyltransferase 47 family.</text>
</comment>
<dbReference type="Gene3D" id="2.10.25.10">
    <property type="entry name" value="Laminin"/>
    <property type="match status" value="1"/>
</dbReference>
<dbReference type="GO" id="GO:0000139">
    <property type="term" value="C:Golgi membrane"/>
    <property type="evidence" value="ECO:0007669"/>
    <property type="project" value="UniProtKB-SubCell"/>
</dbReference>
<dbReference type="PROSITE" id="PS00022">
    <property type="entry name" value="EGF_1"/>
    <property type="match status" value="1"/>
</dbReference>
<dbReference type="Proteomes" id="UP001165080">
    <property type="component" value="Unassembled WGS sequence"/>
</dbReference>
<evidence type="ECO:0000256" key="4">
    <source>
        <dbReference type="ARBA" id="ARBA00023157"/>
    </source>
</evidence>
<accession>A0A9W6BUC7</accession>
<organism evidence="9 10">
    <name type="scientific">Pleodorina starrii</name>
    <dbReference type="NCBI Taxonomy" id="330485"/>
    <lineage>
        <taxon>Eukaryota</taxon>
        <taxon>Viridiplantae</taxon>
        <taxon>Chlorophyta</taxon>
        <taxon>core chlorophytes</taxon>
        <taxon>Chlorophyceae</taxon>
        <taxon>CS clade</taxon>
        <taxon>Chlamydomonadales</taxon>
        <taxon>Volvocaceae</taxon>
        <taxon>Pleodorina</taxon>
    </lineage>
</organism>
<evidence type="ECO:0000256" key="3">
    <source>
        <dbReference type="ARBA" id="ARBA00023034"/>
    </source>
</evidence>
<evidence type="ECO:0000256" key="2">
    <source>
        <dbReference type="ARBA" id="ARBA00010271"/>
    </source>
</evidence>
<dbReference type="InterPro" id="IPR000742">
    <property type="entry name" value="EGF"/>
</dbReference>
<evidence type="ECO:0000259" key="8">
    <source>
        <dbReference type="PROSITE" id="PS01186"/>
    </source>
</evidence>
<dbReference type="Pfam" id="PF03016">
    <property type="entry name" value="Exostosin_GT47"/>
    <property type="match status" value="1"/>
</dbReference>
<feature type="domain" description="EGF-like" evidence="7 8">
    <location>
        <begin position="63"/>
        <end position="74"/>
    </location>
</feature>
<evidence type="ECO:0000256" key="1">
    <source>
        <dbReference type="ARBA" id="ARBA00004323"/>
    </source>
</evidence>
<keyword evidence="10" id="KW-1185">Reference proteome</keyword>
<keyword evidence="4" id="KW-1015">Disulfide bond</keyword>
<evidence type="ECO:0000313" key="9">
    <source>
        <dbReference type="EMBL" id="GLC58218.1"/>
    </source>
</evidence>
<feature type="compositionally biased region" description="Low complexity" evidence="6">
    <location>
        <begin position="528"/>
        <end position="585"/>
    </location>
</feature>
<dbReference type="InterPro" id="IPR040911">
    <property type="entry name" value="Exostosin_GT47"/>
</dbReference>
<keyword evidence="5" id="KW-0325">Glycoprotein</keyword>
<evidence type="ECO:0000256" key="5">
    <source>
        <dbReference type="ARBA" id="ARBA00023180"/>
    </source>
</evidence>
<dbReference type="PROSITE" id="PS01186">
    <property type="entry name" value="EGF_2"/>
    <property type="match status" value="1"/>
</dbReference>
<protein>
    <recommendedName>
        <fullName evidence="7 8">EGF-like domain-containing protein</fullName>
    </recommendedName>
</protein>
<feature type="compositionally biased region" description="Polar residues" evidence="6">
    <location>
        <begin position="594"/>
        <end position="603"/>
    </location>
</feature>
<dbReference type="InterPro" id="IPR013111">
    <property type="entry name" value="EGF_extracell"/>
</dbReference>
<gene>
    <name evidence="9" type="primary">PLESTBF000644</name>
    <name evidence="9" type="ORF">PLESTB_001334400</name>
</gene>